<protein>
    <submittedName>
        <fullName evidence="2">Uncharacterized protein</fullName>
    </submittedName>
</protein>
<evidence type="ECO:0000313" key="3">
    <source>
        <dbReference type="Proteomes" id="UP000298652"/>
    </source>
</evidence>
<evidence type="ECO:0000313" key="2">
    <source>
        <dbReference type="EMBL" id="TKW22559.1"/>
    </source>
</evidence>
<name>A0A4U6V6J0_SETVI</name>
<dbReference type="EMBL" id="CM016555">
    <property type="protein sequence ID" value="TKW22559.1"/>
    <property type="molecule type" value="Genomic_DNA"/>
</dbReference>
<feature type="compositionally biased region" description="Polar residues" evidence="1">
    <location>
        <begin position="114"/>
        <end position="131"/>
    </location>
</feature>
<dbReference type="Gramene" id="TKW22559">
    <property type="protein sequence ID" value="TKW22559"/>
    <property type="gene ID" value="SEVIR_4G236701v2"/>
</dbReference>
<feature type="region of interest" description="Disordered" evidence="1">
    <location>
        <begin position="31"/>
        <end position="131"/>
    </location>
</feature>
<feature type="compositionally biased region" description="Basic and acidic residues" evidence="1">
    <location>
        <begin position="42"/>
        <end position="53"/>
    </location>
</feature>
<accession>A0A4U6V6J0</accession>
<keyword evidence="3" id="KW-1185">Reference proteome</keyword>
<feature type="compositionally biased region" description="Pro residues" evidence="1">
    <location>
        <begin position="56"/>
        <end position="65"/>
    </location>
</feature>
<organism evidence="2 3">
    <name type="scientific">Setaria viridis</name>
    <name type="common">Green bristlegrass</name>
    <name type="synonym">Setaria italica subsp. viridis</name>
    <dbReference type="NCBI Taxonomy" id="4556"/>
    <lineage>
        <taxon>Eukaryota</taxon>
        <taxon>Viridiplantae</taxon>
        <taxon>Streptophyta</taxon>
        <taxon>Embryophyta</taxon>
        <taxon>Tracheophyta</taxon>
        <taxon>Spermatophyta</taxon>
        <taxon>Magnoliopsida</taxon>
        <taxon>Liliopsida</taxon>
        <taxon>Poales</taxon>
        <taxon>Poaceae</taxon>
        <taxon>PACMAD clade</taxon>
        <taxon>Panicoideae</taxon>
        <taxon>Panicodae</taxon>
        <taxon>Paniceae</taxon>
        <taxon>Cenchrinae</taxon>
        <taxon>Setaria</taxon>
    </lineage>
</organism>
<dbReference type="Proteomes" id="UP000298652">
    <property type="component" value="Chromosome 4"/>
</dbReference>
<proteinExistence type="predicted"/>
<reference evidence="2" key="1">
    <citation type="submission" date="2019-03" db="EMBL/GenBank/DDBJ databases">
        <title>WGS assembly of Setaria viridis.</title>
        <authorList>
            <person name="Huang P."/>
            <person name="Jenkins J."/>
            <person name="Grimwood J."/>
            <person name="Barry K."/>
            <person name="Healey A."/>
            <person name="Mamidi S."/>
            <person name="Sreedasyam A."/>
            <person name="Shu S."/>
            <person name="Feldman M."/>
            <person name="Wu J."/>
            <person name="Yu Y."/>
            <person name="Chen C."/>
            <person name="Johnson J."/>
            <person name="Rokhsar D."/>
            <person name="Baxter I."/>
            <person name="Schmutz J."/>
            <person name="Brutnell T."/>
            <person name="Kellogg E."/>
        </authorList>
    </citation>
    <scope>NUCLEOTIDE SEQUENCE [LARGE SCALE GENOMIC DNA]</scope>
</reference>
<evidence type="ECO:0000256" key="1">
    <source>
        <dbReference type="SAM" id="MobiDB-lite"/>
    </source>
</evidence>
<dbReference type="AlphaFoldDB" id="A0A4U6V6J0"/>
<sequence>MSRQIPIHDWIQHVLKLRIGYLLLPSTQPWQPLATRAPTSSEKAEPRRPRLEQSRPNPPPPPPPHTHTHTYPAPHLVGDGRATPAASGAEVTRVPRPHLVGEGRAAPPLPGRSSPVSPLTRQRRSCTPSLTSREGCASARLACPVLLRTVGTLRPDRFLTLFCSSFFLFARGEV</sequence>
<gene>
    <name evidence="2" type="ORF">SEVIR_4G236701v2</name>
</gene>